<dbReference type="InterPro" id="IPR011330">
    <property type="entry name" value="Glyco_hydro/deAcase_b/a-brl"/>
</dbReference>
<dbReference type="Pfam" id="PF10096">
    <property type="entry name" value="DUF2334"/>
    <property type="match status" value="1"/>
</dbReference>
<gene>
    <name evidence="1" type="ORF">EBN03_14925</name>
</gene>
<dbReference type="EMBL" id="RFFH01000005">
    <property type="protein sequence ID" value="RMI32275.1"/>
    <property type="molecule type" value="Genomic_DNA"/>
</dbReference>
<evidence type="ECO:0000313" key="1">
    <source>
        <dbReference type="EMBL" id="RMI32275.1"/>
    </source>
</evidence>
<proteinExistence type="predicted"/>
<sequence length="238" mass="25168">MSGGRPGLFHVSVLDVAPVWASEIAEILDAVQPMIGTSLSAAVVPCWGGEPFTAADAGIIVGRADELLLHGYRHRRVRGTGVISVTSGGIDEFAGLDRDEAETALRDGLDLLGDALGVRIDGFLPPGYRFGAVDEYVLAAAGLRYRVGWASAADVDGCSIRLATRIPNMSRFTMASRAGAVATRIAALRTGAVPTVVLRPADVWNRTVGDAVGRIRSLTARGFRPALIRDLLAESDFR</sequence>
<dbReference type="InterPro" id="IPR018763">
    <property type="entry name" value="DUF2334"/>
</dbReference>
<organism evidence="1 2">
    <name type="scientific">Nocardia stercoris</name>
    <dbReference type="NCBI Taxonomy" id="2483361"/>
    <lineage>
        <taxon>Bacteria</taxon>
        <taxon>Bacillati</taxon>
        <taxon>Actinomycetota</taxon>
        <taxon>Actinomycetes</taxon>
        <taxon>Mycobacteriales</taxon>
        <taxon>Nocardiaceae</taxon>
        <taxon>Nocardia</taxon>
    </lineage>
</organism>
<reference evidence="1 2" key="1">
    <citation type="submission" date="2018-10" db="EMBL/GenBank/DDBJ databases">
        <title>Isolation from cow dung.</title>
        <authorList>
            <person name="Ling L."/>
        </authorList>
    </citation>
    <scope>NUCLEOTIDE SEQUENCE [LARGE SCALE GENOMIC DNA]</scope>
    <source>
        <strain evidence="1 2">NEAU-LL90</strain>
    </source>
</reference>
<dbReference type="GO" id="GO:0005975">
    <property type="term" value="P:carbohydrate metabolic process"/>
    <property type="evidence" value="ECO:0007669"/>
    <property type="project" value="InterPro"/>
</dbReference>
<evidence type="ECO:0000313" key="2">
    <source>
        <dbReference type="Proteomes" id="UP000279275"/>
    </source>
</evidence>
<dbReference type="SUPFAM" id="SSF88713">
    <property type="entry name" value="Glycoside hydrolase/deacetylase"/>
    <property type="match status" value="1"/>
</dbReference>
<dbReference type="AlphaFoldDB" id="A0A3M2L8M3"/>
<dbReference type="Proteomes" id="UP000279275">
    <property type="component" value="Unassembled WGS sequence"/>
</dbReference>
<accession>A0A3M2L8M3</accession>
<protein>
    <submittedName>
        <fullName evidence="1">DUF2334 domain-containing protein</fullName>
    </submittedName>
</protein>
<dbReference type="Gene3D" id="3.20.20.370">
    <property type="entry name" value="Glycoside hydrolase/deacetylase"/>
    <property type="match status" value="1"/>
</dbReference>
<keyword evidence="2" id="KW-1185">Reference proteome</keyword>
<name>A0A3M2L8M3_9NOCA</name>
<comment type="caution">
    <text evidence="1">The sequence shown here is derived from an EMBL/GenBank/DDBJ whole genome shotgun (WGS) entry which is preliminary data.</text>
</comment>